<evidence type="ECO:0000256" key="1">
    <source>
        <dbReference type="ARBA" id="ARBA00009995"/>
    </source>
</evidence>
<evidence type="ECO:0000256" key="4">
    <source>
        <dbReference type="RuleBase" id="RU362057"/>
    </source>
</evidence>
<dbReference type="Proteomes" id="UP001359559">
    <property type="component" value="Unassembled WGS sequence"/>
</dbReference>
<accession>A0AAN9KL21</accession>
<dbReference type="InterPro" id="IPR002213">
    <property type="entry name" value="UDP_glucos_trans"/>
</dbReference>
<dbReference type="PROSITE" id="PS00375">
    <property type="entry name" value="UDPGT"/>
    <property type="match status" value="1"/>
</dbReference>
<dbReference type="InterPro" id="IPR050481">
    <property type="entry name" value="UDP-glycosyltransf_plant"/>
</dbReference>
<evidence type="ECO:0000256" key="3">
    <source>
        <dbReference type="RuleBase" id="RU003718"/>
    </source>
</evidence>
<gene>
    <name evidence="6" type="ORF">RJT34_03593</name>
</gene>
<dbReference type="CDD" id="cd03784">
    <property type="entry name" value="GT1_Gtf-like"/>
    <property type="match status" value="1"/>
</dbReference>
<dbReference type="EMBL" id="JAYKXN010000001">
    <property type="protein sequence ID" value="KAK7318886.1"/>
    <property type="molecule type" value="Genomic_DNA"/>
</dbReference>
<name>A0AAN9KL21_CLITE</name>
<evidence type="ECO:0000313" key="6">
    <source>
        <dbReference type="EMBL" id="KAK7318886.1"/>
    </source>
</evidence>
<dbReference type="Gene3D" id="3.40.50.2000">
    <property type="entry name" value="Glycogen Phosphorylase B"/>
    <property type="match status" value="2"/>
</dbReference>
<dbReference type="GO" id="GO:0035251">
    <property type="term" value="F:UDP-glucosyltransferase activity"/>
    <property type="evidence" value="ECO:0007669"/>
    <property type="project" value="InterPro"/>
</dbReference>
<dbReference type="SUPFAM" id="SSF53756">
    <property type="entry name" value="UDP-Glycosyltransferase/glycogen phosphorylase"/>
    <property type="match status" value="1"/>
</dbReference>
<dbReference type="AlphaFoldDB" id="A0AAN9KL21"/>
<comment type="similarity">
    <text evidence="1 3">Belongs to the UDP-glycosyltransferase family.</text>
</comment>
<protein>
    <recommendedName>
        <fullName evidence="4">Glycosyltransferase</fullName>
        <ecNumber evidence="4">2.4.1.-</ecNumber>
    </recommendedName>
</protein>
<reference evidence="6 7" key="1">
    <citation type="submission" date="2024-01" db="EMBL/GenBank/DDBJ databases">
        <title>The genomes of 5 underutilized Papilionoideae crops provide insights into root nodulation and disease resistance.</title>
        <authorList>
            <person name="Yuan L."/>
        </authorList>
    </citation>
    <scope>NUCLEOTIDE SEQUENCE [LARGE SCALE GENOMIC DNA]</scope>
    <source>
        <strain evidence="6">LY-2023</strain>
        <tissue evidence="6">Leaf</tissue>
    </source>
</reference>
<organism evidence="6 7">
    <name type="scientific">Clitoria ternatea</name>
    <name type="common">Butterfly pea</name>
    <dbReference type="NCBI Taxonomy" id="43366"/>
    <lineage>
        <taxon>Eukaryota</taxon>
        <taxon>Viridiplantae</taxon>
        <taxon>Streptophyta</taxon>
        <taxon>Embryophyta</taxon>
        <taxon>Tracheophyta</taxon>
        <taxon>Spermatophyta</taxon>
        <taxon>Magnoliopsida</taxon>
        <taxon>eudicotyledons</taxon>
        <taxon>Gunneridae</taxon>
        <taxon>Pentapetalae</taxon>
        <taxon>rosids</taxon>
        <taxon>fabids</taxon>
        <taxon>Fabales</taxon>
        <taxon>Fabaceae</taxon>
        <taxon>Papilionoideae</taxon>
        <taxon>50 kb inversion clade</taxon>
        <taxon>NPAAA clade</taxon>
        <taxon>indigoferoid/millettioid clade</taxon>
        <taxon>Phaseoleae</taxon>
        <taxon>Clitoria</taxon>
    </lineage>
</organism>
<feature type="region of interest" description="Disordered" evidence="5">
    <location>
        <begin position="1"/>
        <end position="20"/>
    </location>
</feature>
<dbReference type="PANTHER" id="PTHR48048:SF83">
    <property type="entry name" value="GLYCOSYLTRANSFERASE"/>
    <property type="match status" value="1"/>
</dbReference>
<evidence type="ECO:0000256" key="5">
    <source>
        <dbReference type="SAM" id="MobiDB-lite"/>
    </source>
</evidence>
<sequence length="498" mass="55602">MRVQRFIDKHQHSSSEKHRTQIERAKEMGGAGMMKKKAELIFLPSLGIGHLVPALEFAQLLIHRHNHLSVTILCIKSPLTPFSSSFIRSIVASQPQIKLIDLPEVEPPPQDLLESSPEFFLWTIMETLKPHVKATLQSLLPSYANSVVGLFLDFFCLSMVDVGTELGLPSYMFMTSNVGFLSFMLSLLNRPIEDVFNDSEPGWLVPGFPDQVPPRVLPDAAFNKDGGYLTFYKLAQGFRDTKGIIVNSFSELEQCAIDALSSDSQNPPIYTVGPLIDLKCQPNLNLDQAHHDRILKWLDEQPPSSVVLLCFGSMGNFGPAQTREIALGLQHSGVRFLWATRSPPTTDNAEGTLPEGFLEWMEIEGMGMLCSWVPQAEVLAHRAIGGFVSHCGWNSVLESLWFGVPILTWPIYAEQQLTAFMMVKEWGLGVELRLDHRVGSEPVMAEELEEGLKRLMDKENAVHKKVQEMKEVARKAVLSGGSSFISIEKFVDDMIANN</sequence>
<keyword evidence="3" id="KW-0328">Glycosyltransferase</keyword>
<dbReference type="FunFam" id="3.40.50.2000:FF:000056">
    <property type="entry name" value="Glycosyltransferase"/>
    <property type="match status" value="1"/>
</dbReference>
<comment type="caution">
    <text evidence="6">The sequence shown here is derived from an EMBL/GenBank/DDBJ whole genome shotgun (WGS) entry which is preliminary data.</text>
</comment>
<dbReference type="Pfam" id="PF00201">
    <property type="entry name" value="UDPGT"/>
    <property type="match status" value="1"/>
</dbReference>
<dbReference type="PANTHER" id="PTHR48048">
    <property type="entry name" value="GLYCOSYLTRANSFERASE"/>
    <property type="match status" value="1"/>
</dbReference>
<keyword evidence="7" id="KW-1185">Reference proteome</keyword>
<evidence type="ECO:0000256" key="2">
    <source>
        <dbReference type="ARBA" id="ARBA00022679"/>
    </source>
</evidence>
<evidence type="ECO:0000313" key="7">
    <source>
        <dbReference type="Proteomes" id="UP001359559"/>
    </source>
</evidence>
<proteinExistence type="inferred from homology"/>
<dbReference type="EC" id="2.4.1.-" evidence="4"/>
<keyword evidence="2 3" id="KW-0808">Transferase</keyword>
<dbReference type="InterPro" id="IPR035595">
    <property type="entry name" value="UDP_glycos_trans_CS"/>
</dbReference>